<organism evidence="3 4">
    <name type="scientific">Hermanssonia centrifuga</name>
    <dbReference type="NCBI Taxonomy" id="98765"/>
    <lineage>
        <taxon>Eukaryota</taxon>
        <taxon>Fungi</taxon>
        <taxon>Dikarya</taxon>
        <taxon>Basidiomycota</taxon>
        <taxon>Agaricomycotina</taxon>
        <taxon>Agaricomycetes</taxon>
        <taxon>Polyporales</taxon>
        <taxon>Meruliaceae</taxon>
        <taxon>Hermanssonia</taxon>
    </lineage>
</organism>
<keyword evidence="4" id="KW-1185">Reference proteome</keyword>
<dbReference type="EMBL" id="MLYV02001299">
    <property type="protein sequence ID" value="PSR70960.1"/>
    <property type="molecule type" value="Genomic_DNA"/>
</dbReference>
<feature type="region of interest" description="Disordered" evidence="1">
    <location>
        <begin position="1"/>
        <end position="148"/>
    </location>
</feature>
<dbReference type="Proteomes" id="UP000186601">
    <property type="component" value="Unassembled WGS sequence"/>
</dbReference>
<feature type="compositionally biased region" description="Basic and acidic residues" evidence="1">
    <location>
        <begin position="376"/>
        <end position="388"/>
    </location>
</feature>
<reference evidence="3 4" key="1">
    <citation type="submission" date="2018-02" db="EMBL/GenBank/DDBJ databases">
        <title>Genome sequence of the basidiomycete white-rot fungus Phlebia centrifuga.</title>
        <authorList>
            <person name="Granchi Z."/>
            <person name="Peng M."/>
            <person name="de Vries R.P."/>
            <person name="Hilden K."/>
            <person name="Makela M.R."/>
            <person name="Grigoriev I."/>
            <person name="Riley R."/>
        </authorList>
    </citation>
    <scope>NUCLEOTIDE SEQUENCE [LARGE SCALE GENOMIC DNA]</scope>
    <source>
        <strain evidence="3 4">FBCC195</strain>
    </source>
</reference>
<dbReference type="CDD" id="cd00118">
    <property type="entry name" value="LysM"/>
    <property type="match status" value="1"/>
</dbReference>
<dbReference type="STRING" id="98765.A0A2R6NF00"/>
<dbReference type="InterPro" id="IPR036779">
    <property type="entry name" value="LysM_dom_sf"/>
</dbReference>
<dbReference type="SUPFAM" id="SSF54106">
    <property type="entry name" value="LysM domain"/>
    <property type="match status" value="1"/>
</dbReference>
<evidence type="ECO:0000259" key="2">
    <source>
        <dbReference type="PROSITE" id="PS51782"/>
    </source>
</evidence>
<feature type="domain" description="LysM" evidence="2">
    <location>
        <begin position="158"/>
        <end position="202"/>
    </location>
</feature>
<protein>
    <recommendedName>
        <fullName evidence="2">LysM domain-containing protein</fullName>
    </recommendedName>
</protein>
<dbReference type="Pfam" id="PF01476">
    <property type="entry name" value="LysM"/>
    <property type="match status" value="1"/>
</dbReference>
<feature type="compositionally biased region" description="Low complexity" evidence="1">
    <location>
        <begin position="297"/>
        <end position="317"/>
    </location>
</feature>
<comment type="caution">
    <text evidence="3">The sequence shown here is derived from an EMBL/GenBank/DDBJ whole genome shotgun (WGS) entry which is preliminary data.</text>
</comment>
<sequence>MPPLDDGTVGNNDEDNDPYYNPFATSFQSSFSSAIKPKETRVETRQVFRRRGSETSVRRSRTDHDPWGDENSEGDRGHMRASTMDSVGSSRPKTHPLAAPHLESSSNSSYSSLTDTRPRLKHLLSDLVPRRSPSPEVRKGTTPAGGASDARAKEMIVIIHQVSPKDSLPGVSLRYGISIADLRKANQLWPSDPIHLRTSLYIPLDKAKKAKDLVLSYIESNKDRTTSLTTLMDTGTLDPGTSAPFSIRRIPISQMSFFPSNPSSLYPSPSRPSALTLQGSSYRSYSRNPIPVEVTASSSSGYSVSSLGHSASSSSSLPATSQFATALQLQPNDSTTRPHISSLTSLFNSLPLARISFDSGASTPTHASEDQEHELDDVGRHPQDDRLRGRSHVTDTSGAANVPPNIGTWELDSYPRRTKTVRPQIYFQSSALDQPNRQSVDTSRRRQAVNYTTPERNTLVPDVVRTAQLEPSPTMKLPLRPRGDITPGS</sequence>
<dbReference type="PANTHER" id="PTHR20932:SF8">
    <property type="entry name" value="LD22649P"/>
    <property type="match status" value="1"/>
</dbReference>
<evidence type="ECO:0000313" key="3">
    <source>
        <dbReference type="EMBL" id="PSR70960.1"/>
    </source>
</evidence>
<gene>
    <name evidence="3" type="ORF">PHLCEN_2v13136</name>
</gene>
<evidence type="ECO:0000256" key="1">
    <source>
        <dbReference type="SAM" id="MobiDB-lite"/>
    </source>
</evidence>
<proteinExistence type="predicted"/>
<dbReference type="InterPro" id="IPR018392">
    <property type="entry name" value="LysM"/>
</dbReference>
<feature type="region of interest" description="Disordered" evidence="1">
    <location>
        <begin position="470"/>
        <end position="489"/>
    </location>
</feature>
<dbReference type="Gene3D" id="3.10.350.10">
    <property type="entry name" value="LysM domain"/>
    <property type="match status" value="1"/>
</dbReference>
<accession>A0A2R6NF00</accession>
<dbReference type="InterPro" id="IPR045030">
    <property type="entry name" value="LYSM1-4"/>
</dbReference>
<feature type="region of interest" description="Disordered" evidence="1">
    <location>
        <begin position="358"/>
        <end position="411"/>
    </location>
</feature>
<dbReference type="PANTHER" id="PTHR20932">
    <property type="entry name" value="LYSM AND PUTATIVE PEPTIDOGLYCAN-BINDING DOMAIN-CONTAINING PROTEIN"/>
    <property type="match status" value="1"/>
</dbReference>
<dbReference type="AlphaFoldDB" id="A0A2R6NF00"/>
<feature type="region of interest" description="Disordered" evidence="1">
    <location>
        <begin position="296"/>
        <end position="317"/>
    </location>
</feature>
<name>A0A2R6NF00_9APHY</name>
<feature type="compositionally biased region" description="Basic and acidic residues" evidence="1">
    <location>
        <begin position="36"/>
        <end position="78"/>
    </location>
</feature>
<dbReference type="OrthoDB" id="2107166at2759"/>
<dbReference type="PROSITE" id="PS51782">
    <property type="entry name" value="LYSM"/>
    <property type="match status" value="1"/>
</dbReference>
<evidence type="ECO:0000313" key="4">
    <source>
        <dbReference type="Proteomes" id="UP000186601"/>
    </source>
</evidence>
<feature type="compositionally biased region" description="Low complexity" evidence="1">
    <location>
        <begin position="18"/>
        <end position="33"/>
    </location>
</feature>